<name>A0A0V0GE02_SOLCH</name>
<feature type="non-terminal residue" evidence="1">
    <location>
        <position position="1"/>
    </location>
</feature>
<protein>
    <submittedName>
        <fullName evidence="1">Putative ovule protein</fullName>
    </submittedName>
</protein>
<reference evidence="1" key="1">
    <citation type="submission" date="2015-12" db="EMBL/GenBank/DDBJ databases">
        <title>Gene expression during late stages of embryo sac development: a critical building block for successful pollen-pistil interactions.</title>
        <authorList>
            <person name="Liu Y."/>
            <person name="Joly V."/>
            <person name="Sabar M."/>
            <person name="Matton D.P."/>
        </authorList>
    </citation>
    <scope>NUCLEOTIDE SEQUENCE</scope>
</reference>
<evidence type="ECO:0000313" key="1">
    <source>
        <dbReference type="EMBL" id="JAP06452.1"/>
    </source>
</evidence>
<dbReference type="EMBL" id="GEDG01041265">
    <property type="protein sequence ID" value="JAP06452.1"/>
    <property type="molecule type" value="Transcribed_RNA"/>
</dbReference>
<dbReference type="AlphaFoldDB" id="A0A0V0GE02"/>
<proteinExistence type="predicted"/>
<organism evidence="1">
    <name type="scientific">Solanum chacoense</name>
    <name type="common">Chaco potato</name>
    <dbReference type="NCBI Taxonomy" id="4108"/>
    <lineage>
        <taxon>Eukaryota</taxon>
        <taxon>Viridiplantae</taxon>
        <taxon>Streptophyta</taxon>
        <taxon>Embryophyta</taxon>
        <taxon>Tracheophyta</taxon>
        <taxon>Spermatophyta</taxon>
        <taxon>Magnoliopsida</taxon>
        <taxon>eudicotyledons</taxon>
        <taxon>Gunneridae</taxon>
        <taxon>Pentapetalae</taxon>
        <taxon>asterids</taxon>
        <taxon>lamiids</taxon>
        <taxon>Solanales</taxon>
        <taxon>Solanaceae</taxon>
        <taxon>Solanoideae</taxon>
        <taxon>Solaneae</taxon>
        <taxon>Solanum</taxon>
    </lineage>
</organism>
<sequence>GICIRSQDSIQVLKSSESAFTTGRPPIFSSPFKITLKSPPIIHGSIISSATEYMPSHNSSLN</sequence>
<accession>A0A0V0GE02</accession>